<evidence type="ECO:0000313" key="1">
    <source>
        <dbReference type="EMBL" id="MFB2894415.1"/>
    </source>
</evidence>
<keyword evidence="2" id="KW-1185">Reference proteome</keyword>
<gene>
    <name evidence="1" type="ORF">ACE1CI_16015</name>
</gene>
<organism evidence="1 2">
    <name type="scientific">Floridaenema flaviceps BLCC-F50</name>
    <dbReference type="NCBI Taxonomy" id="3153642"/>
    <lineage>
        <taxon>Bacteria</taxon>
        <taxon>Bacillati</taxon>
        <taxon>Cyanobacteriota</taxon>
        <taxon>Cyanophyceae</taxon>
        <taxon>Oscillatoriophycideae</taxon>
        <taxon>Aerosakkonematales</taxon>
        <taxon>Aerosakkonemataceae</taxon>
        <taxon>Floridanema</taxon>
        <taxon>Floridanema flaviceps</taxon>
    </lineage>
</organism>
<proteinExistence type="predicted"/>
<sequence>MLSKREEKFQAEITGRLPGYLAIFNFADAKRRNSHLGHQKVDEEIAEFTKLLDRAVGNTGSY</sequence>
<reference evidence="1 2" key="1">
    <citation type="submission" date="2024-09" db="EMBL/GenBank/DDBJ databases">
        <title>Floridaenema gen nov. (Aerosakkonemataceae, Aerosakkonematales ord. nov., Cyanobacteria) from benthic tropical and subtropical fresh waters, with the description of four new species.</title>
        <authorList>
            <person name="Moretto J.A."/>
            <person name="Berthold D.E."/>
            <person name="Lefler F.W."/>
            <person name="Huang I.-S."/>
            <person name="Laughinghouse H. IV."/>
        </authorList>
    </citation>
    <scope>NUCLEOTIDE SEQUENCE [LARGE SCALE GENOMIC DNA]</scope>
    <source>
        <strain evidence="1 2">BLCC-F50</strain>
    </source>
</reference>
<protein>
    <submittedName>
        <fullName evidence="1">Uncharacterized protein</fullName>
    </submittedName>
</protein>
<dbReference type="Proteomes" id="UP001576784">
    <property type="component" value="Unassembled WGS sequence"/>
</dbReference>
<dbReference type="RefSeq" id="WP_413264061.1">
    <property type="nucleotide sequence ID" value="NZ_JBHFNR010000110.1"/>
</dbReference>
<accession>A0ABV4XRS2</accession>
<dbReference type="EMBL" id="JBHFNR010000110">
    <property type="protein sequence ID" value="MFB2894415.1"/>
    <property type="molecule type" value="Genomic_DNA"/>
</dbReference>
<name>A0ABV4XRS2_9CYAN</name>
<evidence type="ECO:0000313" key="2">
    <source>
        <dbReference type="Proteomes" id="UP001576784"/>
    </source>
</evidence>
<comment type="caution">
    <text evidence="1">The sequence shown here is derived from an EMBL/GenBank/DDBJ whole genome shotgun (WGS) entry which is preliminary data.</text>
</comment>